<reference evidence="1 2" key="2">
    <citation type="submission" date="2018-03" db="EMBL/GenBank/DDBJ databases">
        <title>The ancient ancestry and fast evolution of plastids.</title>
        <authorList>
            <person name="Moore K.R."/>
            <person name="Magnabosco C."/>
            <person name="Momper L."/>
            <person name="Gold D.A."/>
            <person name="Bosak T."/>
            <person name="Fournier G.P."/>
        </authorList>
    </citation>
    <scope>NUCLEOTIDE SEQUENCE [LARGE SCALE GENOMIC DNA]</scope>
    <source>
        <strain evidence="1 2">ULC18</strain>
    </source>
</reference>
<sequence length="239" mass="26853">MLSHSNLAQRSTALEAELAALKEAGDYLIGVRIERSPAGGSASKAAKEECKYARLRAGRGKLLPNGKKSLYIPVAQIAHYEAACDRGKQVQQLERQIECLKTQIWKLEQSQYRHWDDKSRKPRRHRKLALPVAHQPSAIIEVEPPLLASAPAAILVLYRQADDTPVHAVAAEVWQGEQKIIEVKPVHCMGMRADRVADYIKTLLSDLHQRFAVTRFEDVIKEMPVQQCPIPSCPLKNDR</sequence>
<name>A0A2T1EH78_9CYAN</name>
<protein>
    <submittedName>
        <fullName evidence="1">Uncharacterized protein</fullName>
    </submittedName>
</protein>
<keyword evidence="2" id="KW-1185">Reference proteome</keyword>
<comment type="caution">
    <text evidence="1">The sequence shown here is derived from an EMBL/GenBank/DDBJ whole genome shotgun (WGS) entry which is preliminary data.</text>
</comment>
<dbReference type="RefSeq" id="WP_106255448.1">
    <property type="nucleotide sequence ID" value="NZ_CAWNSW010000076.1"/>
</dbReference>
<proteinExistence type="predicted"/>
<evidence type="ECO:0000313" key="2">
    <source>
        <dbReference type="Proteomes" id="UP000239576"/>
    </source>
</evidence>
<accession>A0A2T1EH78</accession>
<organism evidence="1 2">
    <name type="scientific">Stenomitos frigidus ULC18</name>
    <dbReference type="NCBI Taxonomy" id="2107698"/>
    <lineage>
        <taxon>Bacteria</taxon>
        <taxon>Bacillati</taxon>
        <taxon>Cyanobacteriota</taxon>
        <taxon>Cyanophyceae</taxon>
        <taxon>Leptolyngbyales</taxon>
        <taxon>Leptolyngbyaceae</taxon>
        <taxon>Stenomitos</taxon>
    </lineage>
</organism>
<dbReference type="OrthoDB" id="574590at2"/>
<dbReference type="EMBL" id="PVWK01000030">
    <property type="protein sequence ID" value="PSB32064.1"/>
    <property type="molecule type" value="Genomic_DNA"/>
</dbReference>
<dbReference type="Proteomes" id="UP000239576">
    <property type="component" value="Unassembled WGS sequence"/>
</dbReference>
<gene>
    <name evidence="1" type="ORF">C7B82_06220</name>
</gene>
<evidence type="ECO:0000313" key="1">
    <source>
        <dbReference type="EMBL" id="PSB32064.1"/>
    </source>
</evidence>
<dbReference type="AlphaFoldDB" id="A0A2T1EH78"/>
<reference evidence="2" key="1">
    <citation type="submission" date="2018-02" db="EMBL/GenBank/DDBJ databases">
        <authorList>
            <person name="Moore K."/>
            <person name="Momper L."/>
        </authorList>
    </citation>
    <scope>NUCLEOTIDE SEQUENCE [LARGE SCALE GENOMIC DNA]</scope>
    <source>
        <strain evidence="2">ULC18</strain>
    </source>
</reference>